<reference evidence="7" key="1">
    <citation type="submission" date="2021-01" db="UniProtKB">
        <authorList>
            <consortium name="EnsemblMetazoa"/>
        </authorList>
    </citation>
    <scope>IDENTIFICATION</scope>
</reference>
<evidence type="ECO:0000256" key="4">
    <source>
        <dbReference type="ARBA" id="ARBA00022679"/>
    </source>
</evidence>
<dbReference type="InterPro" id="IPR039429">
    <property type="entry name" value="SHMT-like_dom"/>
</dbReference>
<comment type="similarity">
    <text evidence="2">Belongs to the SHMT family.</text>
</comment>
<dbReference type="OrthoDB" id="10265628at2759"/>
<dbReference type="PROSITE" id="PS00096">
    <property type="entry name" value="SHMT"/>
    <property type="match status" value="1"/>
</dbReference>
<evidence type="ECO:0000256" key="1">
    <source>
        <dbReference type="ARBA" id="ARBA00001933"/>
    </source>
</evidence>
<protein>
    <recommendedName>
        <fullName evidence="6">Serine hydroxymethyltransferase-like domain-containing protein</fullName>
    </recommendedName>
</protein>
<dbReference type="Pfam" id="PF00464">
    <property type="entry name" value="SHMT"/>
    <property type="match status" value="1"/>
</dbReference>
<dbReference type="Gene3D" id="3.90.1150.10">
    <property type="entry name" value="Aspartate Aminotransferase, domain 1"/>
    <property type="match status" value="1"/>
</dbReference>
<keyword evidence="3" id="KW-0554">One-carbon metabolism</keyword>
<dbReference type="GO" id="GO:0035999">
    <property type="term" value="P:tetrahydrofolate interconversion"/>
    <property type="evidence" value="ECO:0007669"/>
    <property type="project" value="UniProtKB-UniPathway"/>
</dbReference>
<proteinExistence type="inferred from homology"/>
<evidence type="ECO:0000256" key="2">
    <source>
        <dbReference type="ARBA" id="ARBA00006376"/>
    </source>
</evidence>
<dbReference type="UniPathway" id="UPA00193"/>
<dbReference type="InterPro" id="IPR019798">
    <property type="entry name" value="Ser_HO-MeTrfase_PLP_BS"/>
</dbReference>
<feature type="domain" description="Serine hydroxymethyltransferase-like" evidence="6">
    <location>
        <begin position="1"/>
        <end position="255"/>
    </location>
</feature>
<dbReference type="InterPro" id="IPR015421">
    <property type="entry name" value="PyrdxlP-dep_Trfase_major"/>
</dbReference>
<organism evidence="7 8">
    <name type="scientific">Clytia hemisphaerica</name>
    <dbReference type="NCBI Taxonomy" id="252671"/>
    <lineage>
        <taxon>Eukaryota</taxon>
        <taxon>Metazoa</taxon>
        <taxon>Cnidaria</taxon>
        <taxon>Hydrozoa</taxon>
        <taxon>Hydroidolina</taxon>
        <taxon>Leptothecata</taxon>
        <taxon>Obeliida</taxon>
        <taxon>Clytiidae</taxon>
        <taxon>Clytia</taxon>
    </lineage>
</organism>
<keyword evidence="4" id="KW-0808">Transferase</keyword>
<sequence>MPYKVNPETGLIDYDKLLETAKLFQPKIIIAGASAYSRLIDYARFRKIADEVGALLMTDVAHYSGLVAAGAIPSPFEHSHIVTTTTHKSLRGARSGMIFYRIGQKSVDKSGKPVMYDFADRIDMAVFPSLQGGPHNNNIAAVAVALKQALTPEFKEYALQVIKNAQAMADLFTKKGYKVVSDGTDTHMFLLDFRGQATDGAKVDIMLEICSMSVNRNTVPGDKSALRPSGIRIGTSALTSRNFFEKDVEKVVEFIEEAIKLSIEVSSSLGKCTLKQYKEALQLETWKVKVDDLRQRVEAYALTFPMPGPPPLE</sequence>
<dbReference type="PANTHER" id="PTHR11680:SF28">
    <property type="entry name" value="SERINE HYDROXYMETHYLTRANSFERASE, MITOCHONDRIAL"/>
    <property type="match status" value="1"/>
</dbReference>
<dbReference type="SUPFAM" id="SSF53383">
    <property type="entry name" value="PLP-dependent transferases"/>
    <property type="match status" value="1"/>
</dbReference>
<comment type="cofactor">
    <cofactor evidence="1">
        <name>pyridoxal 5'-phosphate</name>
        <dbReference type="ChEBI" id="CHEBI:597326"/>
    </cofactor>
</comment>
<evidence type="ECO:0000313" key="8">
    <source>
        <dbReference type="Proteomes" id="UP000594262"/>
    </source>
</evidence>
<dbReference type="GO" id="GO:0005739">
    <property type="term" value="C:mitochondrion"/>
    <property type="evidence" value="ECO:0007669"/>
    <property type="project" value="TreeGrafter"/>
</dbReference>
<evidence type="ECO:0000259" key="6">
    <source>
        <dbReference type="Pfam" id="PF00464"/>
    </source>
</evidence>
<dbReference type="GO" id="GO:0004372">
    <property type="term" value="F:glycine hydroxymethyltransferase activity"/>
    <property type="evidence" value="ECO:0007669"/>
    <property type="project" value="TreeGrafter"/>
</dbReference>
<name>A0A7M5XCW4_9CNID</name>
<keyword evidence="8" id="KW-1185">Reference proteome</keyword>
<dbReference type="InterPro" id="IPR015424">
    <property type="entry name" value="PyrdxlP-dep_Trfase"/>
</dbReference>
<keyword evidence="5" id="KW-0663">Pyridoxal phosphate</keyword>
<evidence type="ECO:0000256" key="5">
    <source>
        <dbReference type="ARBA" id="ARBA00022898"/>
    </source>
</evidence>
<dbReference type="Proteomes" id="UP000594262">
    <property type="component" value="Unplaced"/>
</dbReference>
<dbReference type="InterPro" id="IPR015422">
    <property type="entry name" value="PyrdxlP-dep_Trfase_small"/>
</dbReference>
<dbReference type="GO" id="GO:0019264">
    <property type="term" value="P:glycine biosynthetic process from serine"/>
    <property type="evidence" value="ECO:0007669"/>
    <property type="project" value="TreeGrafter"/>
</dbReference>
<dbReference type="Gene3D" id="3.40.640.10">
    <property type="entry name" value="Type I PLP-dependent aspartate aminotransferase-like (Major domain)"/>
    <property type="match status" value="1"/>
</dbReference>
<dbReference type="GO" id="GO:0030170">
    <property type="term" value="F:pyridoxal phosphate binding"/>
    <property type="evidence" value="ECO:0007669"/>
    <property type="project" value="InterPro"/>
</dbReference>
<evidence type="ECO:0000313" key="7">
    <source>
        <dbReference type="EnsemblMetazoa" id="CLYHEMP020931.1"/>
    </source>
</evidence>
<evidence type="ECO:0000256" key="3">
    <source>
        <dbReference type="ARBA" id="ARBA00022563"/>
    </source>
</evidence>
<accession>A0A7M5XCW4</accession>
<dbReference type="AlphaFoldDB" id="A0A7M5XCW4"/>
<dbReference type="EnsemblMetazoa" id="CLYHEMT020931.1">
    <property type="protein sequence ID" value="CLYHEMP020931.1"/>
    <property type="gene ID" value="CLYHEMG020931"/>
</dbReference>
<dbReference type="PANTHER" id="PTHR11680">
    <property type="entry name" value="SERINE HYDROXYMETHYLTRANSFERASE"/>
    <property type="match status" value="1"/>
</dbReference>
<dbReference type="InterPro" id="IPR049943">
    <property type="entry name" value="Ser_HO-MeTrfase-like"/>
</dbReference>